<proteinExistence type="predicted"/>
<feature type="domain" description="HTH cro/C1-type" evidence="1">
    <location>
        <begin position="4"/>
        <end position="59"/>
    </location>
</feature>
<dbReference type="SUPFAM" id="SSF47413">
    <property type="entry name" value="lambda repressor-like DNA-binding domains"/>
    <property type="match status" value="1"/>
</dbReference>
<protein>
    <submittedName>
        <fullName evidence="2">Helix-turn-helix transcriptional regulator</fullName>
    </submittedName>
</protein>
<dbReference type="InterPro" id="IPR010982">
    <property type="entry name" value="Lambda_DNA-bd_dom_sf"/>
</dbReference>
<reference evidence="2" key="1">
    <citation type="submission" date="2023-04" db="EMBL/GenBank/DDBJ databases">
        <title>Epidemiological investigation of Clostridium perfringens isolated from cattle.</title>
        <authorList>
            <person name="Tian R."/>
        </authorList>
    </citation>
    <scope>NUCLEOTIDE SEQUENCE</scope>
    <source>
        <strain evidence="2">ZWCP172</strain>
    </source>
</reference>
<gene>
    <name evidence="2" type="ORF">QDQ28_15140</name>
</gene>
<evidence type="ECO:0000313" key="2">
    <source>
        <dbReference type="EMBL" id="MDH2337507.1"/>
    </source>
</evidence>
<dbReference type="EMBL" id="JARVUX010000016">
    <property type="protein sequence ID" value="MDH2337507.1"/>
    <property type="molecule type" value="Genomic_DNA"/>
</dbReference>
<dbReference type="InterPro" id="IPR001387">
    <property type="entry name" value="Cro/C1-type_HTH"/>
</dbReference>
<name>A0AAP4A907_CLOPF</name>
<dbReference type="CDD" id="cd00093">
    <property type="entry name" value="HTH_XRE"/>
    <property type="match status" value="1"/>
</dbReference>
<dbReference type="AlphaFoldDB" id="A0AAP4A907"/>
<dbReference type="PROSITE" id="PS50943">
    <property type="entry name" value="HTH_CROC1"/>
    <property type="match status" value="1"/>
</dbReference>
<dbReference type="Pfam" id="PF01381">
    <property type="entry name" value="HTH_3"/>
    <property type="match status" value="1"/>
</dbReference>
<dbReference type="Gene3D" id="1.10.260.40">
    <property type="entry name" value="lambda repressor-like DNA-binding domains"/>
    <property type="match status" value="1"/>
</dbReference>
<evidence type="ECO:0000259" key="1">
    <source>
        <dbReference type="PROSITE" id="PS50943"/>
    </source>
</evidence>
<dbReference type="GO" id="GO:0003677">
    <property type="term" value="F:DNA binding"/>
    <property type="evidence" value="ECO:0007669"/>
    <property type="project" value="InterPro"/>
</dbReference>
<organism evidence="2 3">
    <name type="scientific">Clostridium perfringens</name>
    <dbReference type="NCBI Taxonomy" id="1502"/>
    <lineage>
        <taxon>Bacteria</taxon>
        <taxon>Bacillati</taxon>
        <taxon>Bacillota</taxon>
        <taxon>Clostridia</taxon>
        <taxon>Eubacteriales</taxon>
        <taxon>Clostridiaceae</taxon>
        <taxon>Clostridium</taxon>
    </lineage>
</organism>
<dbReference type="SMART" id="SM00530">
    <property type="entry name" value="HTH_XRE"/>
    <property type="match status" value="1"/>
</dbReference>
<evidence type="ECO:0000313" key="3">
    <source>
        <dbReference type="Proteomes" id="UP001222958"/>
    </source>
</evidence>
<dbReference type="Proteomes" id="UP001222958">
    <property type="component" value="Unassembled WGS sequence"/>
</dbReference>
<accession>A0AAP4A907</accession>
<sequence>MLKLKIERIKKGLTQEKLSEKAGVGRVTISNIERKGIKTTPVHILEKLAKALDTTVKELFFSDEE</sequence>
<comment type="caution">
    <text evidence="2">The sequence shown here is derived from an EMBL/GenBank/DDBJ whole genome shotgun (WGS) entry which is preliminary data.</text>
</comment>
<dbReference type="RefSeq" id="WP_279858420.1">
    <property type="nucleotide sequence ID" value="NZ_JARVUX010000016.1"/>
</dbReference>